<evidence type="ECO:0000313" key="2">
    <source>
        <dbReference type="WBParaSite" id="scaffold4178_cov282.g7746"/>
    </source>
</evidence>
<dbReference type="WBParaSite" id="scaffold4178_cov282.g7746">
    <property type="protein sequence ID" value="scaffold4178_cov282.g7746"/>
    <property type="gene ID" value="scaffold4178_cov282.g7746"/>
</dbReference>
<organism evidence="1 2">
    <name type="scientific">Meloidogyne javanica</name>
    <name type="common">Root-knot nematode worm</name>
    <dbReference type="NCBI Taxonomy" id="6303"/>
    <lineage>
        <taxon>Eukaryota</taxon>
        <taxon>Metazoa</taxon>
        <taxon>Ecdysozoa</taxon>
        <taxon>Nematoda</taxon>
        <taxon>Chromadorea</taxon>
        <taxon>Rhabditida</taxon>
        <taxon>Tylenchina</taxon>
        <taxon>Tylenchomorpha</taxon>
        <taxon>Tylenchoidea</taxon>
        <taxon>Meloidogynidae</taxon>
        <taxon>Meloidogyninae</taxon>
        <taxon>Meloidogyne</taxon>
        <taxon>Meloidogyne incognita group</taxon>
    </lineage>
</organism>
<protein>
    <submittedName>
        <fullName evidence="2">Uncharacterized protein</fullName>
    </submittedName>
</protein>
<proteinExistence type="predicted"/>
<accession>A0A915MN34</accession>
<dbReference type="Proteomes" id="UP000887561">
    <property type="component" value="Unplaced"/>
</dbReference>
<sequence length="91" mass="10074">MCLAGGRGDRIRLRVDDERICKLCAKVAVQVGGEEVVDKNKSLFTKPLRIFEDILLCSTLPLCEGRLEPTNDGDELSSLPSRLLIVNFLSI</sequence>
<evidence type="ECO:0000313" key="1">
    <source>
        <dbReference type="Proteomes" id="UP000887561"/>
    </source>
</evidence>
<dbReference type="AlphaFoldDB" id="A0A915MN34"/>
<keyword evidence="1" id="KW-1185">Reference proteome</keyword>
<name>A0A915MN34_MELJA</name>
<reference evidence="2" key="1">
    <citation type="submission" date="2022-11" db="UniProtKB">
        <authorList>
            <consortium name="WormBaseParasite"/>
        </authorList>
    </citation>
    <scope>IDENTIFICATION</scope>
</reference>